<dbReference type="CDD" id="cd03820">
    <property type="entry name" value="GT4_AmsD-like"/>
    <property type="match status" value="1"/>
</dbReference>
<reference evidence="2 3" key="1">
    <citation type="submission" date="2019-03" db="EMBL/GenBank/DDBJ databases">
        <title>Genomic Encyclopedia of Type Strains, Phase IV (KMG-IV): sequencing the most valuable type-strain genomes for metagenomic binning, comparative biology and taxonomic classification.</title>
        <authorList>
            <person name="Goeker M."/>
        </authorList>
    </citation>
    <scope>NUCLEOTIDE SEQUENCE [LARGE SCALE GENOMIC DNA]</scope>
    <source>
        <strain evidence="2 3">DSM 19377</strain>
    </source>
</reference>
<evidence type="ECO:0000313" key="2">
    <source>
        <dbReference type="EMBL" id="TCP17655.1"/>
    </source>
</evidence>
<protein>
    <submittedName>
        <fullName evidence="2">Glycosyltransferase involved in cell wall biosynthesis</fullName>
    </submittedName>
</protein>
<accession>A0A4R2N9Q0</accession>
<sequence length="391" mass="44113">MKINFLIFDIFGMGGTVRTVLNVANYLAENDYDVEIISVFQKRNQPFFEIDPRIKVTILHDSVNRQKKPKKLMGKIGNRLLKLKSRLIHKDDEAHHVFSLLTDLKMYSYIKSLESGILITTRPSFNIFAAKYAKPGVKLIGQEHLNFGVYSDDLKKAITTSYGKLDYLVTLTDDDTSDYKSLFSNKKVRVRKITNSVPKFEGNSSKLDEKVVIAAGRLAPQKGFDLLIDSFTTVIKTHPDWKLKIFGYGRDKAELQQLILDKKVYNNVILMGPTKEMEKELSKASIYALSSRFEGFGMVIVEAMQCGVPVVSFDCPKGPAEIISHNKDGILVKNGDIDALASSLIDLINNEEKRKVFGKNALVNVKRFEIDNIGRLWLELLGDINGIKKAN</sequence>
<dbReference type="Proteomes" id="UP000295416">
    <property type="component" value="Unassembled WGS sequence"/>
</dbReference>
<evidence type="ECO:0000313" key="3">
    <source>
        <dbReference type="Proteomes" id="UP000295416"/>
    </source>
</evidence>
<organism evidence="2 3">
    <name type="scientific">Scopulibacillus darangshiensis</name>
    <dbReference type="NCBI Taxonomy" id="442528"/>
    <lineage>
        <taxon>Bacteria</taxon>
        <taxon>Bacillati</taxon>
        <taxon>Bacillota</taxon>
        <taxon>Bacilli</taxon>
        <taxon>Bacillales</taxon>
        <taxon>Sporolactobacillaceae</taxon>
        <taxon>Scopulibacillus</taxon>
    </lineage>
</organism>
<name>A0A4R2N9Q0_9BACL</name>
<proteinExistence type="predicted"/>
<dbReference type="GO" id="GO:0016757">
    <property type="term" value="F:glycosyltransferase activity"/>
    <property type="evidence" value="ECO:0007669"/>
    <property type="project" value="InterPro"/>
</dbReference>
<dbReference type="InterPro" id="IPR001296">
    <property type="entry name" value="Glyco_trans_1"/>
</dbReference>
<keyword evidence="3" id="KW-1185">Reference proteome</keyword>
<dbReference type="Pfam" id="PF00534">
    <property type="entry name" value="Glycos_transf_1"/>
    <property type="match status" value="1"/>
</dbReference>
<dbReference type="AlphaFoldDB" id="A0A4R2N9Q0"/>
<feature type="domain" description="Glycosyl transferase family 1" evidence="1">
    <location>
        <begin position="202"/>
        <end position="361"/>
    </location>
</feature>
<dbReference type="EMBL" id="SLXK01000076">
    <property type="protein sequence ID" value="TCP17655.1"/>
    <property type="molecule type" value="Genomic_DNA"/>
</dbReference>
<dbReference type="SUPFAM" id="SSF53756">
    <property type="entry name" value="UDP-Glycosyltransferase/glycogen phosphorylase"/>
    <property type="match status" value="1"/>
</dbReference>
<dbReference type="PANTHER" id="PTHR12526:SF630">
    <property type="entry name" value="GLYCOSYLTRANSFERASE"/>
    <property type="match status" value="1"/>
</dbReference>
<evidence type="ECO:0000259" key="1">
    <source>
        <dbReference type="Pfam" id="PF00534"/>
    </source>
</evidence>
<comment type="caution">
    <text evidence="2">The sequence shown here is derived from an EMBL/GenBank/DDBJ whole genome shotgun (WGS) entry which is preliminary data.</text>
</comment>
<dbReference type="OrthoDB" id="267399at2"/>
<gene>
    <name evidence="2" type="ORF">EV207_1761</name>
</gene>
<dbReference type="PANTHER" id="PTHR12526">
    <property type="entry name" value="GLYCOSYLTRANSFERASE"/>
    <property type="match status" value="1"/>
</dbReference>
<dbReference type="Gene3D" id="3.40.50.2000">
    <property type="entry name" value="Glycogen Phosphorylase B"/>
    <property type="match status" value="2"/>
</dbReference>
<dbReference type="RefSeq" id="WP_132748674.1">
    <property type="nucleotide sequence ID" value="NZ_SLXK01000076.1"/>
</dbReference>
<keyword evidence="2" id="KW-0808">Transferase</keyword>